<dbReference type="SUPFAM" id="SSF52266">
    <property type="entry name" value="SGNH hydrolase"/>
    <property type="match status" value="1"/>
</dbReference>
<dbReference type="InterPro" id="IPR013830">
    <property type="entry name" value="SGNH_hydro"/>
</dbReference>
<protein>
    <submittedName>
        <fullName evidence="2">SGNH/GDSL hydrolase family protein</fullName>
    </submittedName>
</protein>
<dbReference type="PANTHER" id="PTHR43784:SF2">
    <property type="entry name" value="GDSL-LIKE LIPASE_ACYLHYDROLASE, PUTATIVE (AFU_ORTHOLOGUE AFUA_2G00820)-RELATED"/>
    <property type="match status" value="1"/>
</dbReference>
<gene>
    <name evidence="2" type="ORF">OG549_14950</name>
</gene>
<evidence type="ECO:0000313" key="2">
    <source>
        <dbReference type="EMBL" id="WTW61851.1"/>
    </source>
</evidence>
<dbReference type="GO" id="GO:0016787">
    <property type="term" value="F:hydrolase activity"/>
    <property type="evidence" value="ECO:0007669"/>
    <property type="project" value="UniProtKB-KW"/>
</dbReference>
<dbReference type="CDD" id="cd01830">
    <property type="entry name" value="XynE_like"/>
    <property type="match status" value="1"/>
</dbReference>
<evidence type="ECO:0000259" key="1">
    <source>
        <dbReference type="Pfam" id="PF13472"/>
    </source>
</evidence>
<dbReference type="InterPro" id="IPR053140">
    <property type="entry name" value="GDSL_Rv0518-like"/>
</dbReference>
<reference evidence="2" key="1">
    <citation type="submission" date="2022-10" db="EMBL/GenBank/DDBJ databases">
        <title>The complete genomes of actinobacterial strains from the NBC collection.</title>
        <authorList>
            <person name="Joergensen T.S."/>
            <person name="Alvarez Arevalo M."/>
            <person name="Sterndorff E.B."/>
            <person name="Faurdal D."/>
            <person name="Vuksanovic O."/>
            <person name="Mourched A.-S."/>
            <person name="Charusanti P."/>
            <person name="Shaw S."/>
            <person name="Blin K."/>
            <person name="Weber T."/>
        </authorList>
    </citation>
    <scope>NUCLEOTIDE SEQUENCE</scope>
    <source>
        <strain evidence="2">NBC_00003</strain>
    </source>
</reference>
<proteinExistence type="predicted"/>
<dbReference type="Gene3D" id="3.40.50.1110">
    <property type="entry name" value="SGNH hydrolase"/>
    <property type="match status" value="1"/>
</dbReference>
<dbReference type="AlphaFoldDB" id="A0AAU2V3Z6"/>
<dbReference type="EMBL" id="CP108318">
    <property type="protein sequence ID" value="WTW61851.1"/>
    <property type="molecule type" value="Genomic_DNA"/>
</dbReference>
<name>A0AAU2V3Z6_9ACTN</name>
<dbReference type="Pfam" id="PF13472">
    <property type="entry name" value="Lipase_GDSL_2"/>
    <property type="match status" value="1"/>
</dbReference>
<feature type="domain" description="SGNH hydrolase-type esterase" evidence="1">
    <location>
        <begin position="235"/>
        <end position="430"/>
    </location>
</feature>
<sequence length="439" mass="45635">MSKAGINEAGINGAGVNETGINATRISRAARRGAVPLAVGAAALALLAGAQPSSARPVAWGAAWAASPQLPATGFTPNWSQEGFSRQSVRQVVRVTEGGDQVRIRLSNAYGTSPLTLTGATVAKAGRGADVRPGSVRELTFGGRRSVSIPAHGELRSDAARLGLDRLDSVTVTLYFAGTTGPATFHAQGFADTYRAEGDHRADPSGRAFAATSRSWYYLSGVEVGGAARRDGVALFGDSITDGFGSTPGADRRYSDALAERTGRPVVNAGIGGNLVLNDSAWYGERSAARFGRDVLDQPGVSTVVVLEGVNDIGFSEAQKGPNPQPTYKPAPVVSSAQLIDGYRELIRQAHGKGLKVVGATLLPLKGSDHWGAHAARVSDQVNDWIRTSGAFDAVVDFDKALASKTDPDRLAAAYDSGDALHPNDAGYRVMAEALAGVL</sequence>
<keyword evidence="2" id="KW-0378">Hydrolase</keyword>
<dbReference type="PANTHER" id="PTHR43784">
    <property type="entry name" value="GDSL-LIKE LIPASE/ACYLHYDROLASE, PUTATIVE (AFU_ORTHOLOGUE AFUA_2G00820)-RELATED"/>
    <property type="match status" value="1"/>
</dbReference>
<accession>A0AAU2V3Z6</accession>
<organism evidence="2">
    <name type="scientific">Streptomyces sp. NBC_00003</name>
    <dbReference type="NCBI Taxonomy" id="2903608"/>
    <lineage>
        <taxon>Bacteria</taxon>
        <taxon>Bacillati</taxon>
        <taxon>Actinomycetota</taxon>
        <taxon>Actinomycetes</taxon>
        <taxon>Kitasatosporales</taxon>
        <taxon>Streptomycetaceae</taxon>
        <taxon>Streptomyces</taxon>
    </lineage>
</organism>
<dbReference type="InterPro" id="IPR036514">
    <property type="entry name" value="SGNH_hydro_sf"/>
</dbReference>